<comment type="caution">
    <text evidence="2">The sequence shown here is derived from an EMBL/GenBank/DDBJ whole genome shotgun (WGS) entry which is preliminary data.</text>
</comment>
<feature type="compositionally biased region" description="Polar residues" evidence="1">
    <location>
        <begin position="35"/>
        <end position="47"/>
    </location>
</feature>
<feature type="region of interest" description="Disordered" evidence="1">
    <location>
        <begin position="24"/>
        <end position="102"/>
    </location>
</feature>
<proteinExistence type="predicted"/>
<organism evidence="2 3">
    <name type="scientific">Prorocentrum cordatum</name>
    <dbReference type="NCBI Taxonomy" id="2364126"/>
    <lineage>
        <taxon>Eukaryota</taxon>
        <taxon>Sar</taxon>
        <taxon>Alveolata</taxon>
        <taxon>Dinophyceae</taxon>
        <taxon>Prorocentrales</taxon>
        <taxon>Prorocentraceae</taxon>
        <taxon>Prorocentrum</taxon>
    </lineage>
</organism>
<name>A0ABN9P909_9DINO</name>
<evidence type="ECO:0000256" key="1">
    <source>
        <dbReference type="SAM" id="MobiDB-lite"/>
    </source>
</evidence>
<sequence length="102" mass="10826">MSSSGTDDEEMQRAFEAVKAAKAMKAVKAKRSVKITRQVQQHMQQAASRGPDDQHSGQHASGRPGDTATRPGSTDCQGHAAMPVPHRVAKPELSCSASVKDS</sequence>
<reference evidence="2" key="1">
    <citation type="submission" date="2023-10" db="EMBL/GenBank/DDBJ databases">
        <authorList>
            <person name="Chen Y."/>
            <person name="Shah S."/>
            <person name="Dougan E. K."/>
            <person name="Thang M."/>
            <person name="Chan C."/>
        </authorList>
    </citation>
    <scope>NUCLEOTIDE SEQUENCE [LARGE SCALE GENOMIC DNA]</scope>
</reference>
<protein>
    <submittedName>
        <fullName evidence="2">Uncharacterized protein</fullName>
    </submittedName>
</protein>
<evidence type="ECO:0000313" key="2">
    <source>
        <dbReference type="EMBL" id="CAK0789240.1"/>
    </source>
</evidence>
<gene>
    <name evidence="2" type="ORF">PCOR1329_LOCUS868</name>
</gene>
<feature type="compositionally biased region" description="Basic residues" evidence="1">
    <location>
        <begin position="25"/>
        <end position="34"/>
    </location>
</feature>
<dbReference type="EMBL" id="CAUYUJ010000203">
    <property type="protein sequence ID" value="CAK0789240.1"/>
    <property type="molecule type" value="Genomic_DNA"/>
</dbReference>
<dbReference type="Proteomes" id="UP001189429">
    <property type="component" value="Unassembled WGS sequence"/>
</dbReference>
<accession>A0ABN9P909</accession>
<keyword evidence="3" id="KW-1185">Reference proteome</keyword>
<evidence type="ECO:0000313" key="3">
    <source>
        <dbReference type="Proteomes" id="UP001189429"/>
    </source>
</evidence>